<dbReference type="SUPFAM" id="SSF51735">
    <property type="entry name" value="NAD(P)-binding Rossmann-fold domains"/>
    <property type="match status" value="1"/>
</dbReference>
<gene>
    <name evidence="2" type="ORF">CE91St3_17220</name>
    <name evidence="3" type="ORF">GMD92_19965</name>
</gene>
<reference evidence="2" key="2">
    <citation type="submission" date="2022-01" db="EMBL/GenBank/DDBJ databases">
        <title>Novel bile acid biosynthetic pathways are enriched in the microbiome of centenarians.</title>
        <authorList>
            <person name="Sato Y."/>
            <person name="Atarashi K."/>
            <person name="Plichta R.D."/>
            <person name="Arai Y."/>
            <person name="Sasajima S."/>
            <person name="Kearney M.S."/>
            <person name="Suda W."/>
            <person name="Takeshita K."/>
            <person name="Sasaki T."/>
            <person name="Okamoto S."/>
            <person name="Skelly N.A."/>
            <person name="Okamura Y."/>
            <person name="Vlamakis H."/>
            <person name="Li Y."/>
            <person name="Tanoue T."/>
            <person name="Takei H."/>
            <person name="Nittono H."/>
            <person name="Narushima S."/>
            <person name="Irie J."/>
            <person name="Itoh H."/>
            <person name="Moriya K."/>
            <person name="Sugiura Y."/>
            <person name="Suematsu M."/>
            <person name="Moritoki N."/>
            <person name="Shibata S."/>
            <person name="Littman R.D."/>
            <person name="Fischbach A.M."/>
            <person name="Uwamino Y."/>
            <person name="Inoue T."/>
            <person name="Honda A."/>
            <person name="Hattori M."/>
            <person name="Murai T."/>
            <person name="Xavier J.R."/>
            <person name="Hirose N."/>
            <person name="Honda K."/>
        </authorList>
    </citation>
    <scope>NUCLEOTIDE SEQUENCE</scope>
    <source>
        <strain evidence="2">CE91-St3</strain>
    </source>
</reference>
<protein>
    <submittedName>
        <fullName evidence="2">NAD(P)-dependent oxidoreductase</fullName>
    </submittedName>
    <submittedName>
        <fullName evidence="3">NAD(P)H-binding protein</fullName>
    </submittedName>
</protein>
<comment type="caution">
    <text evidence="2">The sequence shown here is derived from an EMBL/GenBank/DDBJ whole genome shotgun (WGS) entry which is preliminary data.</text>
</comment>
<proteinExistence type="predicted"/>
<evidence type="ECO:0000259" key="1">
    <source>
        <dbReference type="Pfam" id="PF13460"/>
    </source>
</evidence>
<dbReference type="Pfam" id="PF13460">
    <property type="entry name" value="NAD_binding_10"/>
    <property type="match status" value="1"/>
</dbReference>
<dbReference type="GeneID" id="49202173"/>
<evidence type="ECO:0000313" key="5">
    <source>
        <dbReference type="Proteomes" id="UP001055114"/>
    </source>
</evidence>
<dbReference type="PANTHER" id="PTHR15020">
    <property type="entry name" value="FLAVIN REDUCTASE-RELATED"/>
    <property type="match status" value="1"/>
</dbReference>
<dbReference type="InterPro" id="IPR036291">
    <property type="entry name" value="NAD(P)-bd_dom_sf"/>
</dbReference>
<dbReference type="AlphaFoldDB" id="A0AA37K801"/>
<accession>A0AA37K801</accession>
<evidence type="ECO:0000313" key="2">
    <source>
        <dbReference type="EMBL" id="GKH71859.1"/>
    </source>
</evidence>
<dbReference type="InterPro" id="IPR016040">
    <property type="entry name" value="NAD(P)-bd_dom"/>
</dbReference>
<evidence type="ECO:0000313" key="3">
    <source>
        <dbReference type="EMBL" id="MTU71263.1"/>
    </source>
</evidence>
<dbReference type="Gene3D" id="3.40.50.720">
    <property type="entry name" value="NAD(P)-binding Rossmann-like Domain"/>
    <property type="match status" value="1"/>
</dbReference>
<dbReference type="Proteomes" id="UP001055114">
    <property type="component" value="Unassembled WGS sequence"/>
</dbReference>
<dbReference type="Proteomes" id="UP000448908">
    <property type="component" value="Unassembled WGS sequence"/>
</dbReference>
<dbReference type="RefSeq" id="WP_005641736.1">
    <property type="nucleotide sequence ID" value="NZ_BAABYG010000001.1"/>
</dbReference>
<organism evidence="2 5">
    <name type="scientific">Parabacteroides merdae</name>
    <dbReference type="NCBI Taxonomy" id="46503"/>
    <lineage>
        <taxon>Bacteria</taxon>
        <taxon>Pseudomonadati</taxon>
        <taxon>Bacteroidota</taxon>
        <taxon>Bacteroidia</taxon>
        <taxon>Bacteroidales</taxon>
        <taxon>Tannerellaceae</taxon>
        <taxon>Parabacteroides</taxon>
    </lineage>
</organism>
<dbReference type="PANTHER" id="PTHR15020:SF50">
    <property type="entry name" value="UPF0659 PROTEIN YMR090W"/>
    <property type="match status" value="1"/>
</dbReference>
<dbReference type="EMBL" id="WNDA01000052">
    <property type="protein sequence ID" value="MTU71263.1"/>
    <property type="molecule type" value="Genomic_DNA"/>
</dbReference>
<evidence type="ECO:0000313" key="4">
    <source>
        <dbReference type="Proteomes" id="UP000448908"/>
    </source>
</evidence>
<name>A0AA37K801_9BACT</name>
<reference evidence="3 4" key="1">
    <citation type="journal article" date="2019" name="Nat. Med.">
        <title>A library of human gut bacterial isolates paired with longitudinal multiomics data enables mechanistic microbiome research.</title>
        <authorList>
            <person name="Poyet M."/>
            <person name="Groussin M."/>
            <person name="Gibbons S.M."/>
            <person name="Avila-Pacheco J."/>
            <person name="Jiang X."/>
            <person name="Kearney S.M."/>
            <person name="Perrotta A.R."/>
            <person name="Berdy B."/>
            <person name="Zhao S."/>
            <person name="Lieberman T.D."/>
            <person name="Swanson P.K."/>
            <person name="Smith M."/>
            <person name="Roesemann S."/>
            <person name="Alexander J.E."/>
            <person name="Rich S.A."/>
            <person name="Livny J."/>
            <person name="Vlamakis H."/>
            <person name="Clish C."/>
            <person name="Bullock K."/>
            <person name="Deik A."/>
            <person name="Scott J."/>
            <person name="Pierce K.A."/>
            <person name="Xavier R.J."/>
            <person name="Alm E.J."/>
        </authorList>
    </citation>
    <scope>NUCLEOTIDE SEQUENCE [LARGE SCALE GENOMIC DNA]</scope>
    <source>
        <strain evidence="3 4">BIOML-A16</strain>
    </source>
</reference>
<feature type="domain" description="NAD(P)-binding" evidence="1">
    <location>
        <begin position="8"/>
        <end position="169"/>
    </location>
</feature>
<dbReference type="EMBL" id="BQNZ01000001">
    <property type="protein sequence ID" value="GKH71859.1"/>
    <property type="molecule type" value="Genomic_DNA"/>
</dbReference>
<sequence length="195" mass="21417">MKRILILGASGTFGKALVEKLSNDEECHLTLASRHASACYHESERCHVVDCDAMKADDLQQAMAGCHVVYCAISGDDLPVIAEKTVSAMKKAGLRRIIFMGAVGIYDEIPADMDDEDNVRNNPDQIPNRKAADIVENSGLDYTVLRPGYLRDGDKDDFTLTFKGEQAKGLFRPSPPLSGLPFVLYMMTRSMSVKA</sequence>